<dbReference type="EMBL" id="JACRTC010000003">
    <property type="protein sequence ID" value="MBC8570305.1"/>
    <property type="molecule type" value="Genomic_DNA"/>
</dbReference>
<reference evidence="1" key="1">
    <citation type="submission" date="2020-08" db="EMBL/GenBank/DDBJ databases">
        <title>Genome public.</title>
        <authorList>
            <person name="Liu C."/>
            <person name="Sun Q."/>
        </authorList>
    </citation>
    <scope>NUCLEOTIDE SEQUENCE</scope>
    <source>
        <strain evidence="1">NSJ-54</strain>
    </source>
</reference>
<proteinExistence type="predicted"/>
<evidence type="ECO:0000313" key="1">
    <source>
        <dbReference type="EMBL" id="MBC8570305.1"/>
    </source>
</evidence>
<dbReference type="RefSeq" id="WP_262397401.1">
    <property type="nucleotide sequence ID" value="NZ_JACRTC010000003.1"/>
</dbReference>
<gene>
    <name evidence="1" type="ORF">H8709_05625</name>
</gene>
<organism evidence="1 2">
    <name type="scientific">Zongyangia hominis</name>
    <dbReference type="NCBI Taxonomy" id="2763677"/>
    <lineage>
        <taxon>Bacteria</taxon>
        <taxon>Bacillati</taxon>
        <taxon>Bacillota</taxon>
        <taxon>Clostridia</taxon>
        <taxon>Eubacteriales</taxon>
        <taxon>Oscillospiraceae</taxon>
        <taxon>Zongyangia</taxon>
    </lineage>
</organism>
<sequence length="182" mass="20589">MKDYRRSYPLFSLCGLNCGLCPMRLGGYCPGCGGGEGHQPCAVIRCGRDHGNPAYCYECAAFPCPRLEELSAYDSFLTHRRMIADLQRAKEIGIDAYQLELAEKIRILDRLLARYNDGRKKTLFCLAVTLFDLKTLEKVMAKLEKEAGEDMSLKERGALAARYFQDAAKERGIELKLHKKKK</sequence>
<comment type="caution">
    <text evidence="1">The sequence shown here is derived from an EMBL/GenBank/DDBJ whole genome shotgun (WGS) entry which is preliminary data.</text>
</comment>
<evidence type="ECO:0000313" key="2">
    <source>
        <dbReference type="Proteomes" id="UP000660861"/>
    </source>
</evidence>
<dbReference type="AlphaFoldDB" id="A0A926E9C2"/>
<accession>A0A926E9C2</accession>
<name>A0A926E9C2_9FIRM</name>
<keyword evidence="2" id="KW-1185">Reference proteome</keyword>
<protein>
    <submittedName>
        <fullName evidence="1">DUF3795 domain-containing protein</fullName>
    </submittedName>
</protein>
<dbReference type="Proteomes" id="UP000660861">
    <property type="component" value="Unassembled WGS sequence"/>
</dbReference>